<organism evidence="6 7">
    <name type="scientific">Candidatus Flavonifractor intestinigallinarum</name>
    <dbReference type="NCBI Taxonomy" id="2838586"/>
    <lineage>
        <taxon>Bacteria</taxon>
        <taxon>Bacillati</taxon>
        <taxon>Bacillota</taxon>
        <taxon>Clostridia</taxon>
        <taxon>Eubacteriales</taxon>
        <taxon>Oscillospiraceae</taxon>
        <taxon>Flavonifractor</taxon>
    </lineage>
</organism>
<dbReference type="SUPFAM" id="SSF46785">
    <property type="entry name" value="Winged helix' DNA-binding domain"/>
    <property type="match status" value="1"/>
</dbReference>
<dbReference type="PANTHER" id="PTHR30346:SF30">
    <property type="entry name" value="SMALL NEUTRAL PROTEASE REGULATORY PROTEIN"/>
    <property type="match status" value="1"/>
</dbReference>
<protein>
    <submittedName>
        <fullName evidence="6">LysR family transcriptional regulator</fullName>
    </submittedName>
</protein>
<reference evidence="6" key="1">
    <citation type="journal article" date="2021" name="PeerJ">
        <title>Extensive microbial diversity within the chicken gut microbiome revealed by metagenomics and culture.</title>
        <authorList>
            <person name="Gilroy R."/>
            <person name="Ravi A."/>
            <person name="Getino M."/>
            <person name="Pursley I."/>
            <person name="Horton D.L."/>
            <person name="Alikhan N.F."/>
            <person name="Baker D."/>
            <person name="Gharbi K."/>
            <person name="Hall N."/>
            <person name="Watson M."/>
            <person name="Adriaenssens E.M."/>
            <person name="Foster-Nyarko E."/>
            <person name="Jarju S."/>
            <person name="Secka A."/>
            <person name="Antonio M."/>
            <person name="Oren A."/>
            <person name="Chaudhuri R.R."/>
            <person name="La Ragione R."/>
            <person name="Hildebrand F."/>
            <person name="Pallen M.J."/>
        </authorList>
    </citation>
    <scope>NUCLEOTIDE SEQUENCE</scope>
    <source>
        <strain evidence="6">CHK192-8294</strain>
    </source>
</reference>
<evidence type="ECO:0000256" key="4">
    <source>
        <dbReference type="ARBA" id="ARBA00023163"/>
    </source>
</evidence>
<dbReference type="Pfam" id="PF00126">
    <property type="entry name" value="HTH_1"/>
    <property type="match status" value="1"/>
</dbReference>
<dbReference type="Pfam" id="PF03466">
    <property type="entry name" value="LysR_substrate"/>
    <property type="match status" value="1"/>
</dbReference>
<keyword evidence="2" id="KW-0805">Transcription regulation</keyword>
<comment type="caution">
    <text evidence="6">The sequence shown here is derived from an EMBL/GenBank/DDBJ whole genome shotgun (WGS) entry which is preliminary data.</text>
</comment>
<gene>
    <name evidence="6" type="ORF">H9712_01440</name>
</gene>
<accession>A0A9D2MK28</accession>
<dbReference type="EMBL" id="DWXO01000017">
    <property type="protein sequence ID" value="HJB79627.1"/>
    <property type="molecule type" value="Genomic_DNA"/>
</dbReference>
<dbReference type="InterPro" id="IPR036388">
    <property type="entry name" value="WH-like_DNA-bd_sf"/>
</dbReference>
<sequence>MNTLQMQYLIALADHMSFTRAAGALFISQPTLSRQIELLEQELGFPLVQRGKKQISLTAAGQIMLDTARQMLRLLESGREQGLRISAGSAGFLRIGALDSIGGHVLIPNPIRPYREAWPDVELSLERHSFHTLRDRLELGSLDVILTADIDCENMNAVELHPFATFQKVLLMSRHHPLAGRTDLTPIQFKDELFLLPGEEDSPGRREALFATTEPYGFLPSRTRTTPNLESAFFSVAAGLGVMIVDMSTKYVQYPQCTYLPLPGDVPPCAKLMAVRKRASQNPAALEFMSYLSSLENRELNRSL</sequence>
<dbReference type="InterPro" id="IPR036390">
    <property type="entry name" value="WH_DNA-bd_sf"/>
</dbReference>
<keyword evidence="3" id="KW-0238">DNA-binding</keyword>
<dbReference type="PANTHER" id="PTHR30346">
    <property type="entry name" value="TRANSCRIPTIONAL DUAL REGULATOR HCAR-RELATED"/>
    <property type="match status" value="1"/>
</dbReference>
<dbReference type="GO" id="GO:0032993">
    <property type="term" value="C:protein-DNA complex"/>
    <property type="evidence" value="ECO:0007669"/>
    <property type="project" value="TreeGrafter"/>
</dbReference>
<evidence type="ECO:0000313" key="7">
    <source>
        <dbReference type="Proteomes" id="UP000823921"/>
    </source>
</evidence>
<evidence type="ECO:0000313" key="6">
    <source>
        <dbReference type="EMBL" id="HJB79627.1"/>
    </source>
</evidence>
<dbReference type="CDD" id="cd08414">
    <property type="entry name" value="PBP2_LTTR_aromatics_like"/>
    <property type="match status" value="1"/>
</dbReference>
<feature type="domain" description="HTH lysR-type" evidence="5">
    <location>
        <begin position="1"/>
        <end position="58"/>
    </location>
</feature>
<dbReference type="AlphaFoldDB" id="A0A9D2MK28"/>
<dbReference type="SUPFAM" id="SSF53850">
    <property type="entry name" value="Periplasmic binding protein-like II"/>
    <property type="match status" value="1"/>
</dbReference>
<reference evidence="6" key="2">
    <citation type="submission" date="2021-04" db="EMBL/GenBank/DDBJ databases">
        <authorList>
            <person name="Gilroy R."/>
        </authorList>
    </citation>
    <scope>NUCLEOTIDE SEQUENCE</scope>
    <source>
        <strain evidence="6">CHK192-8294</strain>
    </source>
</reference>
<dbReference type="PROSITE" id="PS50931">
    <property type="entry name" value="HTH_LYSR"/>
    <property type="match status" value="1"/>
</dbReference>
<proteinExistence type="inferred from homology"/>
<keyword evidence="4" id="KW-0804">Transcription</keyword>
<dbReference type="PRINTS" id="PR00039">
    <property type="entry name" value="HTHLYSR"/>
</dbReference>
<dbReference type="Gene3D" id="1.10.10.10">
    <property type="entry name" value="Winged helix-like DNA-binding domain superfamily/Winged helix DNA-binding domain"/>
    <property type="match status" value="1"/>
</dbReference>
<dbReference type="InterPro" id="IPR005119">
    <property type="entry name" value="LysR_subst-bd"/>
</dbReference>
<evidence type="ECO:0000256" key="1">
    <source>
        <dbReference type="ARBA" id="ARBA00009437"/>
    </source>
</evidence>
<name>A0A9D2MK28_9FIRM</name>
<dbReference type="InterPro" id="IPR000847">
    <property type="entry name" value="LysR_HTH_N"/>
</dbReference>
<comment type="similarity">
    <text evidence="1">Belongs to the LysR transcriptional regulatory family.</text>
</comment>
<evidence type="ECO:0000256" key="3">
    <source>
        <dbReference type="ARBA" id="ARBA00023125"/>
    </source>
</evidence>
<dbReference type="GO" id="GO:0003700">
    <property type="term" value="F:DNA-binding transcription factor activity"/>
    <property type="evidence" value="ECO:0007669"/>
    <property type="project" value="InterPro"/>
</dbReference>
<evidence type="ECO:0000259" key="5">
    <source>
        <dbReference type="PROSITE" id="PS50931"/>
    </source>
</evidence>
<dbReference type="FunFam" id="1.10.10.10:FF:000001">
    <property type="entry name" value="LysR family transcriptional regulator"/>
    <property type="match status" value="1"/>
</dbReference>
<dbReference type="Proteomes" id="UP000823921">
    <property type="component" value="Unassembled WGS sequence"/>
</dbReference>
<evidence type="ECO:0000256" key="2">
    <source>
        <dbReference type="ARBA" id="ARBA00023015"/>
    </source>
</evidence>
<dbReference type="Gene3D" id="3.40.190.10">
    <property type="entry name" value="Periplasmic binding protein-like II"/>
    <property type="match status" value="2"/>
</dbReference>
<dbReference type="GO" id="GO:0003677">
    <property type="term" value="F:DNA binding"/>
    <property type="evidence" value="ECO:0007669"/>
    <property type="project" value="UniProtKB-KW"/>
</dbReference>